<evidence type="ECO:0000313" key="3">
    <source>
        <dbReference type="Proteomes" id="UP000198876"/>
    </source>
</evidence>
<accession>A0A1I2WI75</accession>
<reference evidence="3" key="1">
    <citation type="submission" date="2016-10" db="EMBL/GenBank/DDBJ databases">
        <authorList>
            <person name="Varghese N."/>
            <person name="Submissions S."/>
        </authorList>
    </citation>
    <scope>NUCLEOTIDE SEQUENCE [LARGE SCALE GENOMIC DNA]</scope>
    <source>
        <strain evidence="3">CGMCC 1.7739</strain>
    </source>
</reference>
<gene>
    <name evidence="2" type="ORF">SAMN04488063_3505</name>
</gene>
<proteinExistence type="predicted"/>
<dbReference type="RefSeq" id="WP_092893856.1">
    <property type="nucleotide sequence ID" value="NZ_FOOQ01000008.1"/>
</dbReference>
<evidence type="ECO:0000256" key="1">
    <source>
        <dbReference type="SAM" id="MobiDB-lite"/>
    </source>
</evidence>
<feature type="compositionally biased region" description="Basic and acidic residues" evidence="1">
    <location>
        <begin position="33"/>
        <end position="43"/>
    </location>
</feature>
<dbReference type="OrthoDB" id="379026at2157"/>
<feature type="region of interest" description="Disordered" evidence="1">
    <location>
        <begin position="1"/>
        <end position="43"/>
    </location>
</feature>
<protein>
    <submittedName>
        <fullName evidence="2">Uncharacterized protein</fullName>
    </submittedName>
</protein>
<organism evidence="2 3">
    <name type="scientific">Halopelagius inordinatus</name>
    <dbReference type="NCBI Taxonomy" id="553467"/>
    <lineage>
        <taxon>Archaea</taxon>
        <taxon>Methanobacteriati</taxon>
        <taxon>Methanobacteriota</taxon>
        <taxon>Stenosarchaea group</taxon>
        <taxon>Halobacteria</taxon>
        <taxon>Halobacteriales</taxon>
        <taxon>Haloferacaceae</taxon>
    </lineage>
</organism>
<dbReference type="AlphaFoldDB" id="A0A1I2WI75"/>
<name>A0A1I2WI75_9EURY</name>
<keyword evidence="3" id="KW-1185">Reference proteome</keyword>
<evidence type="ECO:0000313" key="2">
    <source>
        <dbReference type="EMBL" id="SFG99301.1"/>
    </source>
</evidence>
<dbReference type="Proteomes" id="UP000198876">
    <property type="component" value="Unassembled WGS sequence"/>
</dbReference>
<feature type="compositionally biased region" description="Basic and acidic residues" evidence="1">
    <location>
        <begin position="7"/>
        <end position="24"/>
    </location>
</feature>
<sequence>MSTSSAEDERSVRRSPSDSVDFRHSALYGAPQHETDVPEDPYREMFDVNDDALPRERDLFTSFEHFSVDEPEDEDDHPSTVGVGPILGPQTA</sequence>
<feature type="region of interest" description="Disordered" evidence="1">
    <location>
        <begin position="67"/>
        <end position="92"/>
    </location>
</feature>
<dbReference type="EMBL" id="FOOQ01000008">
    <property type="protein sequence ID" value="SFG99301.1"/>
    <property type="molecule type" value="Genomic_DNA"/>
</dbReference>